<dbReference type="OrthoDB" id="6120446at2"/>
<evidence type="ECO:0000313" key="3">
    <source>
        <dbReference type="Proteomes" id="UP000006732"/>
    </source>
</evidence>
<dbReference type="HOGENOM" id="CLU_1260447_0_0_7"/>
<dbReference type="STRING" id="338966.Ppro_0813"/>
<keyword evidence="1" id="KW-1133">Transmembrane helix</keyword>
<organism evidence="2 3">
    <name type="scientific">Pelobacter propionicus (strain DSM 2379 / NBRC 103807 / OttBd1)</name>
    <dbReference type="NCBI Taxonomy" id="338966"/>
    <lineage>
        <taxon>Bacteria</taxon>
        <taxon>Pseudomonadati</taxon>
        <taxon>Thermodesulfobacteriota</taxon>
        <taxon>Desulfuromonadia</taxon>
        <taxon>Desulfuromonadales</taxon>
        <taxon>Desulfuromonadaceae</taxon>
        <taxon>Pelobacter</taxon>
    </lineage>
</organism>
<keyword evidence="3" id="KW-1185">Reference proteome</keyword>
<keyword evidence="1" id="KW-0812">Transmembrane</keyword>
<dbReference type="EMBL" id="CP000482">
    <property type="protein sequence ID" value="ABK98443.1"/>
    <property type="molecule type" value="Genomic_DNA"/>
</dbReference>
<accession>A1AM73</accession>
<name>A1AM73_PELPD</name>
<protein>
    <submittedName>
        <fullName evidence="2">Uncharacterized protein</fullName>
    </submittedName>
</protein>
<gene>
    <name evidence="2" type="ordered locus">Ppro_0813</name>
</gene>
<proteinExistence type="predicted"/>
<feature type="transmembrane region" description="Helical" evidence="1">
    <location>
        <begin position="20"/>
        <end position="39"/>
    </location>
</feature>
<dbReference type="Proteomes" id="UP000006732">
    <property type="component" value="Chromosome"/>
</dbReference>
<evidence type="ECO:0000313" key="2">
    <source>
        <dbReference type="EMBL" id="ABK98443.1"/>
    </source>
</evidence>
<sequence>MMGKALARWKKLSAKERLRYQLLLIAALLGIYGGGFYPISKSRLAESEKMLHRRQDRIKKRAGAVDTVVGAASSPQAIAKRIETVDAELDSLRMEFDELDSGFAPVDSTETRQQLLLEISALAERSGVELTSVARKGFSPEKDLGTPAVDPAVGRPLLLITANTTYPYLLTFLYGLRDLSFYVSVMKVKMHSRHLDEEQRKSSTPLPSGLISVSIEMSI</sequence>
<dbReference type="KEGG" id="ppd:Ppro_0813"/>
<keyword evidence="1" id="KW-0472">Membrane</keyword>
<evidence type="ECO:0000256" key="1">
    <source>
        <dbReference type="SAM" id="Phobius"/>
    </source>
</evidence>
<reference evidence="2 3" key="1">
    <citation type="submission" date="2006-10" db="EMBL/GenBank/DDBJ databases">
        <title>Complete sequence of chromosome of Pelobacter propionicus DSM 2379.</title>
        <authorList>
            <consortium name="US DOE Joint Genome Institute"/>
            <person name="Copeland A."/>
            <person name="Lucas S."/>
            <person name="Lapidus A."/>
            <person name="Barry K."/>
            <person name="Detter J.C."/>
            <person name="Glavina del Rio T."/>
            <person name="Hammon N."/>
            <person name="Israni S."/>
            <person name="Dalin E."/>
            <person name="Tice H."/>
            <person name="Pitluck S."/>
            <person name="Saunders E."/>
            <person name="Brettin T."/>
            <person name="Bruce D."/>
            <person name="Han C."/>
            <person name="Tapia R."/>
            <person name="Schmutz J."/>
            <person name="Larimer F."/>
            <person name="Land M."/>
            <person name="Hauser L."/>
            <person name="Kyrpides N."/>
            <person name="Kim E."/>
            <person name="Lovley D."/>
            <person name="Richardson P."/>
        </authorList>
    </citation>
    <scope>NUCLEOTIDE SEQUENCE [LARGE SCALE GENOMIC DNA]</scope>
    <source>
        <strain evidence="3">DSM 2379 / NBRC 103807 / OttBd1</strain>
    </source>
</reference>
<dbReference type="AlphaFoldDB" id="A1AM73"/>
<dbReference type="eggNOG" id="ENOG503346S">
    <property type="taxonomic scope" value="Bacteria"/>
</dbReference>
<dbReference type="RefSeq" id="WP_011734755.1">
    <property type="nucleotide sequence ID" value="NC_008609.1"/>
</dbReference>